<comment type="similarity">
    <text evidence="1 2">Belongs to the outer membrane factor (OMF) (TC 1.B.17) family.</text>
</comment>
<keyword evidence="4" id="KW-1185">Reference proteome</keyword>
<dbReference type="Proteomes" id="UP001500518">
    <property type="component" value="Unassembled WGS sequence"/>
</dbReference>
<feature type="chain" id="PRO_5044978340" evidence="2">
    <location>
        <begin position="21"/>
        <end position="480"/>
    </location>
</feature>
<dbReference type="Gene3D" id="2.20.200.10">
    <property type="entry name" value="Outer membrane efflux proteins (OEP)"/>
    <property type="match status" value="1"/>
</dbReference>
<evidence type="ECO:0000256" key="2">
    <source>
        <dbReference type="RuleBase" id="RU362097"/>
    </source>
</evidence>
<keyword evidence="2" id="KW-0732">Signal</keyword>
<protein>
    <submittedName>
        <fullName evidence="3">Efflux transporter outer membrane subunit</fullName>
    </submittedName>
</protein>
<organism evidence="3 4">
    <name type="scientific">Erythrobacter westpacificensis</name>
    <dbReference type="NCBI Taxonomy" id="1055231"/>
    <lineage>
        <taxon>Bacteria</taxon>
        <taxon>Pseudomonadati</taxon>
        <taxon>Pseudomonadota</taxon>
        <taxon>Alphaproteobacteria</taxon>
        <taxon>Sphingomonadales</taxon>
        <taxon>Erythrobacteraceae</taxon>
        <taxon>Erythrobacter/Porphyrobacter group</taxon>
        <taxon>Erythrobacter</taxon>
    </lineage>
</organism>
<gene>
    <name evidence="3" type="ORF">GCM10023208_15080</name>
</gene>
<dbReference type="PANTHER" id="PTHR30203">
    <property type="entry name" value="OUTER MEMBRANE CATION EFFLUX PROTEIN"/>
    <property type="match status" value="1"/>
</dbReference>
<dbReference type="PROSITE" id="PS51257">
    <property type="entry name" value="PROKAR_LIPOPROTEIN"/>
    <property type="match status" value="1"/>
</dbReference>
<dbReference type="RefSeq" id="WP_346032491.1">
    <property type="nucleotide sequence ID" value="NZ_BAABHV010000009.1"/>
</dbReference>
<accession>A0ABP9KBJ5</accession>
<comment type="subcellular location">
    <subcellularLocation>
        <location evidence="2">Cell membrane</location>
        <topology evidence="2">Lipid-anchor</topology>
    </subcellularLocation>
</comment>
<evidence type="ECO:0000313" key="3">
    <source>
        <dbReference type="EMBL" id="GAA5053293.1"/>
    </source>
</evidence>
<keyword evidence="2" id="KW-0564">Palmitate</keyword>
<dbReference type="EMBL" id="BAABHV010000009">
    <property type="protein sequence ID" value="GAA5053293.1"/>
    <property type="molecule type" value="Genomic_DNA"/>
</dbReference>
<dbReference type="Pfam" id="PF02321">
    <property type="entry name" value="OEP"/>
    <property type="match status" value="2"/>
</dbReference>
<dbReference type="PANTHER" id="PTHR30203:SF29">
    <property type="entry name" value="PROTEIN CYAE"/>
    <property type="match status" value="1"/>
</dbReference>
<dbReference type="Gene3D" id="1.20.1600.10">
    <property type="entry name" value="Outer membrane efflux proteins (OEP)"/>
    <property type="match status" value="1"/>
</dbReference>
<dbReference type="InterPro" id="IPR010131">
    <property type="entry name" value="MdtP/NodT-like"/>
</dbReference>
<keyword evidence="2" id="KW-0472">Membrane</keyword>
<keyword evidence="2" id="KW-0812">Transmembrane</keyword>
<dbReference type="NCBIfam" id="TIGR01845">
    <property type="entry name" value="outer_NodT"/>
    <property type="match status" value="1"/>
</dbReference>
<reference evidence="4" key="1">
    <citation type="journal article" date="2019" name="Int. J. Syst. Evol. Microbiol.">
        <title>The Global Catalogue of Microorganisms (GCM) 10K type strain sequencing project: providing services to taxonomists for standard genome sequencing and annotation.</title>
        <authorList>
            <consortium name="The Broad Institute Genomics Platform"/>
            <consortium name="The Broad Institute Genome Sequencing Center for Infectious Disease"/>
            <person name="Wu L."/>
            <person name="Ma J."/>
        </authorList>
    </citation>
    <scope>NUCLEOTIDE SEQUENCE [LARGE SCALE GENOMIC DNA]</scope>
    <source>
        <strain evidence="4">JCM 18014</strain>
    </source>
</reference>
<name>A0ABP9KBJ5_9SPHN</name>
<comment type="caution">
    <text evidence="3">The sequence shown here is derived from an EMBL/GenBank/DDBJ whole genome shotgun (WGS) entry which is preliminary data.</text>
</comment>
<evidence type="ECO:0000313" key="4">
    <source>
        <dbReference type="Proteomes" id="UP001500518"/>
    </source>
</evidence>
<evidence type="ECO:0000256" key="1">
    <source>
        <dbReference type="ARBA" id="ARBA00007613"/>
    </source>
</evidence>
<proteinExistence type="inferred from homology"/>
<dbReference type="SUPFAM" id="SSF56954">
    <property type="entry name" value="Outer membrane efflux proteins (OEP)"/>
    <property type="match status" value="1"/>
</dbReference>
<sequence length="480" mass="51408">MRHLATLALIAALGGCVSLAPEPEVPAVVADLPPAYPDMDAGGDYRPAAWWTGFEDPVLDTLVADALDANLDIVQAAARAERAAAQARVARAGLLPSLEGSAGASYSDTPVSGGAFANFPGAPSRIVNETYSLGLAAAYELDLFGRVRNDLGAARSDAVAAEYDLRAVRLATAAEVISAYFDIVDARFQIENTLQSVDILAERTDRTEERYLRGLAQSFELYQVREQLRAAEASLPAREVALTNAEGRLATLLAQYPETLSEALRQPLKPELVFDPVPAGLPAELLAQRPDVAASWQRLEAARQRIGARRAERFPALRLSASTGTQGASPVDVVDVGQNWLLSLGANLVAPIFDGGRISAQVAAARATYDEAAAAYGQAVLSAYREATVAIETYEEQRQRYRLIAAQATEAQASLDLQARRFNSGVGDYVGYLDALRSYTQVESSLSAAGRDVALARLGVHRALGGDWFLRPEFEEETSE</sequence>
<keyword evidence="2" id="KW-1134">Transmembrane beta strand</keyword>
<keyword evidence="2" id="KW-0449">Lipoprotein</keyword>
<dbReference type="InterPro" id="IPR003423">
    <property type="entry name" value="OMP_efflux"/>
</dbReference>
<feature type="signal peptide" evidence="2">
    <location>
        <begin position="1"/>
        <end position="20"/>
    </location>
</feature>